<dbReference type="GO" id="GO:0006260">
    <property type="term" value="P:DNA replication"/>
    <property type="evidence" value="ECO:0007669"/>
    <property type="project" value="UniProtKB-KW"/>
</dbReference>
<dbReference type="Pfam" id="PF25005">
    <property type="entry name" value="PSF2_N"/>
    <property type="match status" value="1"/>
</dbReference>
<dbReference type="CDD" id="cd11712">
    <property type="entry name" value="GINS_A_psf2"/>
    <property type="match status" value="1"/>
</dbReference>
<name>A0A9P8P449_9ASCO</name>
<dbReference type="SUPFAM" id="SSF158573">
    <property type="entry name" value="GINS helical bundle-like"/>
    <property type="match status" value="1"/>
</dbReference>
<sequence>MFSFKFGTISGRSVRTTSLYPSSPQAIPTRPVPAPSSRIGSASRGKLTSRRASMSDDPQVLSPRLSLVSAGSRRQIGGSPSTVIFRVNPGAAVRPDFSEMIVEASAHTSSRSAASIHESEDPQMPVRYDTMSFVGSAPKSEKLAHSSEQWVWSHGSAAAKLAGCSRLTVSMDRVCGVCPKLQMSSDLSRYKMVFRTQAGGREPTCGRSMTCSAGRCDFSSDTFISTGSVSTALNREQIPLWLATLLKKQEKCNIVVPEWLSVEYLRVRYDEEIKYPSKFSNLPWHWLPIAKKLLDYASDDFIDPPHEIRSLLQDLREVRLVKARKGIRELNHVYIQLDGLSLMEINEIRPFILEVMDQLRKMNDSLKVKTEEEMPRQAAAQMDRDEDSDDDIYQKE</sequence>
<reference evidence="11" key="1">
    <citation type="journal article" date="2021" name="Open Biol.">
        <title>Shared evolutionary footprints suggest mitochondrial oxidative damage underlies multiple complex I losses in fungi.</title>
        <authorList>
            <person name="Schikora-Tamarit M.A."/>
            <person name="Marcet-Houben M."/>
            <person name="Nosek J."/>
            <person name="Gabaldon T."/>
        </authorList>
    </citation>
    <scope>NUCLEOTIDE SEQUENCE</scope>
    <source>
        <strain evidence="11">NCAIM Y.01608</strain>
    </source>
</reference>
<evidence type="ECO:0000313" key="11">
    <source>
        <dbReference type="EMBL" id="KAH3664862.1"/>
    </source>
</evidence>
<comment type="caution">
    <text evidence="11">The sequence shown here is derived from an EMBL/GenBank/DDBJ whole genome shotgun (WGS) entry which is preliminary data.</text>
</comment>
<dbReference type="AlphaFoldDB" id="A0A9P8P449"/>
<evidence type="ECO:0000256" key="5">
    <source>
        <dbReference type="ARBA" id="ARBA00015139"/>
    </source>
</evidence>
<evidence type="ECO:0000256" key="6">
    <source>
        <dbReference type="ARBA" id="ARBA00022705"/>
    </source>
</evidence>
<feature type="compositionally biased region" description="Basic and acidic residues" evidence="8">
    <location>
        <begin position="366"/>
        <end position="375"/>
    </location>
</feature>
<evidence type="ECO:0000256" key="8">
    <source>
        <dbReference type="SAM" id="MobiDB-lite"/>
    </source>
</evidence>
<reference evidence="11" key="2">
    <citation type="submission" date="2021-01" db="EMBL/GenBank/DDBJ databases">
        <authorList>
            <person name="Schikora-Tamarit M.A."/>
        </authorList>
    </citation>
    <scope>NUCLEOTIDE SEQUENCE</scope>
    <source>
        <strain evidence="11">NCAIM Y.01608</strain>
    </source>
</reference>
<evidence type="ECO:0000259" key="10">
    <source>
        <dbReference type="Pfam" id="PF25005"/>
    </source>
</evidence>
<keyword evidence="12" id="KW-1185">Reference proteome</keyword>
<feature type="compositionally biased region" description="Acidic residues" evidence="8">
    <location>
        <begin position="384"/>
        <end position="396"/>
    </location>
</feature>
<keyword evidence="6" id="KW-0235">DNA replication</keyword>
<proteinExistence type="inferred from homology"/>
<comment type="subunit">
    <text evidence="3">Component of the GINS complex which is a heterotetramer of SLD5, PSF1, PSF2 and PSF3.</text>
</comment>
<dbReference type="Pfam" id="PF05916">
    <property type="entry name" value="Sld5"/>
    <property type="match status" value="1"/>
</dbReference>
<dbReference type="PANTHER" id="PTHR12772">
    <property type="entry name" value="DNA REPLICATION COMPLEX GINS PROTEIN PSF2"/>
    <property type="match status" value="1"/>
</dbReference>
<evidence type="ECO:0000256" key="4">
    <source>
        <dbReference type="ARBA" id="ARBA00013969"/>
    </source>
</evidence>
<evidence type="ECO:0000259" key="9">
    <source>
        <dbReference type="Pfam" id="PF05916"/>
    </source>
</evidence>
<gene>
    <name evidence="11" type="ORF">OGATHE_003677</name>
</gene>
<dbReference type="InterPro" id="IPR056784">
    <property type="entry name" value="PSF2_N"/>
</dbReference>
<evidence type="ECO:0000256" key="2">
    <source>
        <dbReference type="ARBA" id="ARBA00010565"/>
    </source>
</evidence>
<evidence type="ECO:0000256" key="7">
    <source>
        <dbReference type="ARBA" id="ARBA00023242"/>
    </source>
</evidence>
<dbReference type="GO" id="GO:0000811">
    <property type="term" value="C:GINS complex"/>
    <property type="evidence" value="ECO:0007669"/>
    <property type="project" value="TreeGrafter"/>
</dbReference>
<feature type="domain" description="GINS subunit" evidence="9">
    <location>
        <begin position="259"/>
        <end position="362"/>
    </location>
</feature>
<feature type="domain" description="DNA replication complex GINS protein PSF2 N-terminal" evidence="10">
    <location>
        <begin position="232"/>
        <end position="255"/>
    </location>
</feature>
<dbReference type="Proteomes" id="UP000788993">
    <property type="component" value="Unassembled WGS sequence"/>
</dbReference>
<dbReference type="Gene3D" id="3.40.5.50">
    <property type="match status" value="1"/>
</dbReference>
<dbReference type="Gene3D" id="1.20.58.1020">
    <property type="match status" value="1"/>
</dbReference>
<dbReference type="FunFam" id="1.20.58.1020:FF:000001">
    <property type="entry name" value="DNA replication complex GINS protein PSF2"/>
    <property type="match status" value="1"/>
</dbReference>
<evidence type="ECO:0000313" key="12">
    <source>
        <dbReference type="Proteomes" id="UP000788993"/>
    </source>
</evidence>
<protein>
    <recommendedName>
        <fullName evidence="5">DNA replication complex GINS protein PSF2</fullName>
    </recommendedName>
    <alternativeName>
        <fullName evidence="4">DNA replication complex GINS protein psf2</fullName>
    </alternativeName>
</protein>
<evidence type="ECO:0000256" key="3">
    <source>
        <dbReference type="ARBA" id="ARBA00011352"/>
    </source>
</evidence>
<accession>A0A9P8P449</accession>
<keyword evidence="7" id="KW-0539">Nucleus</keyword>
<dbReference type="PANTHER" id="PTHR12772:SF0">
    <property type="entry name" value="DNA REPLICATION COMPLEX GINS PROTEIN PSF2"/>
    <property type="match status" value="1"/>
</dbReference>
<organism evidence="11 12">
    <name type="scientific">Ogataea polymorpha</name>
    <dbReference type="NCBI Taxonomy" id="460523"/>
    <lineage>
        <taxon>Eukaryota</taxon>
        <taxon>Fungi</taxon>
        <taxon>Dikarya</taxon>
        <taxon>Ascomycota</taxon>
        <taxon>Saccharomycotina</taxon>
        <taxon>Pichiomycetes</taxon>
        <taxon>Pichiales</taxon>
        <taxon>Pichiaceae</taxon>
        <taxon>Ogataea</taxon>
    </lineage>
</organism>
<dbReference type="InterPro" id="IPR036224">
    <property type="entry name" value="GINS_bundle-like_dom_sf"/>
</dbReference>
<comment type="subcellular location">
    <subcellularLocation>
        <location evidence="1">Nucleus</location>
    </subcellularLocation>
</comment>
<evidence type="ECO:0000256" key="1">
    <source>
        <dbReference type="ARBA" id="ARBA00004123"/>
    </source>
</evidence>
<dbReference type="InterPro" id="IPR007257">
    <property type="entry name" value="GINS_Psf2"/>
</dbReference>
<feature type="region of interest" description="Disordered" evidence="8">
    <location>
        <begin position="366"/>
        <end position="396"/>
    </location>
</feature>
<dbReference type="InterPro" id="IPR021151">
    <property type="entry name" value="GINS_A"/>
</dbReference>
<comment type="similarity">
    <text evidence="2">Belongs to the GINS2/PSF2 family.</text>
</comment>
<dbReference type="EMBL" id="JAEUBD010001178">
    <property type="protein sequence ID" value="KAH3664862.1"/>
    <property type="molecule type" value="Genomic_DNA"/>
</dbReference>
<feature type="compositionally biased region" description="Polar residues" evidence="8">
    <location>
        <begin position="15"/>
        <end position="26"/>
    </location>
</feature>
<feature type="region of interest" description="Disordered" evidence="8">
    <location>
        <begin position="15"/>
        <end position="61"/>
    </location>
</feature>
<dbReference type="GO" id="GO:0000727">
    <property type="term" value="P:double-strand break repair via break-induced replication"/>
    <property type="evidence" value="ECO:0007669"/>
    <property type="project" value="TreeGrafter"/>
</dbReference>